<feature type="region of interest" description="Disordered" evidence="1">
    <location>
        <begin position="1"/>
        <end position="46"/>
    </location>
</feature>
<dbReference type="Gene3D" id="2.30.29.30">
    <property type="entry name" value="Pleckstrin-homology domain (PH domain)/Phosphotyrosine-binding domain (PTB)"/>
    <property type="match status" value="1"/>
</dbReference>
<dbReference type="Pfam" id="PF00169">
    <property type="entry name" value="PH"/>
    <property type="match status" value="1"/>
</dbReference>
<dbReference type="AlphaFoldDB" id="A0A0K8UQN5"/>
<feature type="compositionally biased region" description="Polar residues" evidence="1">
    <location>
        <begin position="364"/>
        <end position="394"/>
    </location>
</feature>
<gene>
    <name evidence="3" type="ORF">c0_g3_i4</name>
</gene>
<proteinExistence type="predicted"/>
<feature type="compositionally biased region" description="Basic and acidic residues" evidence="1">
    <location>
        <begin position="507"/>
        <end position="516"/>
    </location>
</feature>
<dbReference type="EMBL" id="GDHF01023305">
    <property type="protein sequence ID" value="JAI29009.1"/>
    <property type="molecule type" value="Transcribed_RNA"/>
</dbReference>
<dbReference type="PANTHER" id="PTHR12092">
    <property type="entry name" value="PLECKSTRIN"/>
    <property type="match status" value="1"/>
</dbReference>
<organism evidence="3">
    <name type="scientific">Bactrocera latifrons</name>
    <name type="common">Malaysian fruit fly</name>
    <name type="synonym">Chaetodacus latifrons</name>
    <dbReference type="NCBI Taxonomy" id="174628"/>
    <lineage>
        <taxon>Eukaryota</taxon>
        <taxon>Metazoa</taxon>
        <taxon>Ecdysozoa</taxon>
        <taxon>Arthropoda</taxon>
        <taxon>Hexapoda</taxon>
        <taxon>Insecta</taxon>
        <taxon>Pterygota</taxon>
        <taxon>Neoptera</taxon>
        <taxon>Endopterygota</taxon>
        <taxon>Diptera</taxon>
        <taxon>Brachycera</taxon>
        <taxon>Muscomorpha</taxon>
        <taxon>Tephritoidea</taxon>
        <taxon>Tephritidae</taxon>
        <taxon>Bactrocera</taxon>
        <taxon>Bactrocera</taxon>
    </lineage>
</organism>
<dbReference type="InterPro" id="IPR011993">
    <property type="entry name" value="PH-like_dom_sf"/>
</dbReference>
<dbReference type="SUPFAM" id="SSF50729">
    <property type="entry name" value="PH domain-like"/>
    <property type="match status" value="1"/>
</dbReference>
<feature type="region of interest" description="Disordered" evidence="1">
    <location>
        <begin position="360"/>
        <end position="394"/>
    </location>
</feature>
<dbReference type="PANTHER" id="PTHR12092:SF16">
    <property type="entry name" value="PH DOMAIN-CONTAINING PROTEIN"/>
    <property type="match status" value="1"/>
</dbReference>
<feature type="domain" description="PH" evidence="2">
    <location>
        <begin position="164"/>
        <end position="324"/>
    </location>
</feature>
<dbReference type="FunFam" id="2.30.29.30:FF:000280">
    <property type="entry name" value="Uncharacterized protein, isoform B"/>
    <property type="match status" value="1"/>
</dbReference>
<dbReference type="InterPro" id="IPR001849">
    <property type="entry name" value="PH_domain"/>
</dbReference>
<evidence type="ECO:0000256" key="1">
    <source>
        <dbReference type="SAM" id="MobiDB-lite"/>
    </source>
</evidence>
<dbReference type="GO" id="GO:0005886">
    <property type="term" value="C:plasma membrane"/>
    <property type="evidence" value="ECO:0007669"/>
    <property type="project" value="TreeGrafter"/>
</dbReference>
<dbReference type="OrthoDB" id="8196563at2759"/>
<feature type="compositionally biased region" description="Low complexity" evidence="1">
    <location>
        <begin position="112"/>
        <end position="131"/>
    </location>
</feature>
<name>A0A0K8UQN5_BACLA</name>
<accession>A0A0K8UQN5</accession>
<evidence type="ECO:0000259" key="2">
    <source>
        <dbReference type="PROSITE" id="PS50003"/>
    </source>
</evidence>
<evidence type="ECO:0000313" key="3">
    <source>
        <dbReference type="EMBL" id="JAI29009.1"/>
    </source>
</evidence>
<dbReference type="SMART" id="SM00233">
    <property type="entry name" value="PH"/>
    <property type="match status" value="1"/>
</dbReference>
<dbReference type="PROSITE" id="PS50003">
    <property type="entry name" value="PH_DOMAIN"/>
    <property type="match status" value="1"/>
</dbReference>
<dbReference type="InterPro" id="IPR037370">
    <property type="entry name" value="Pleckstrin"/>
</dbReference>
<protein>
    <recommendedName>
        <fullName evidence="2">PH domain-containing protein</fullName>
    </recommendedName>
</protein>
<dbReference type="GO" id="GO:0030036">
    <property type="term" value="P:actin cytoskeleton organization"/>
    <property type="evidence" value="ECO:0007669"/>
    <property type="project" value="TreeGrafter"/>
</dbReference>
<dbReference type="CDD" id="cd00821">
    <property type="entry name" value="PH"/>
    <property type="match status" value="1"/>
</dbReference>
<reference evidence="3" key="1">
    <citation type="submission" date="2015-06" db="EMBL/GenBank/DDBJ databases">
        <authorList>
            <person name="Hoefler B.C."/>
            <person name="Straight P.D."/>
        </authorList>
    </citation>
    <scope>NUCLEOTIDE SEQUENCE</scope>
</reference>
<feature type="region of interest" description="Disordered" evidence="1">
    <location>
        <begin position="481"/>
        <end position="529"/>
    </location>
</feature>
<sequence length="660" mass="72937">MLVSSNNNTANSNSYNQHSNSSHSMTTTNSTSTSTPTPGCSSTSSNHTLLEPTAAWAQLSNAGNSASSLAVTAVGGVPGGSRPPSRAPSILDSPTLARVERARLRLEATTLQQQQQQHQQMYSNGSSSGSNATTLNREGSLERSILDPKQSLLAGRIPVASMTGPIKRGLLWQQRDRLFSRWKERYFVLTRDYLHCFKRASGSANERASDMGQFIFKVKLVDVEKVEWLNRRSYSAIGLLLGREGRILLRCDNGLEDWFELLEECTLFSKQRRHALKIAQGPRSRASLAAPVSHSTLESQHFGLGSSYSSALEDWLMTNGSGIGGRNKIATGCGFASSGTNPFLFSDSVPDLSALSSEHHQRISGYSTNHSTPQKIPYSRQNENGNHSRYSNGYASQNNSFTNCPGIGGPFDSPRRIFINKDFSSNQVVDEEADDDEKVELRRPHAYGQGGKANNDNDLENGNVVDGEWLYRKPRAPTDLRHSVQPMLPTNNNYNNANNTTKIPVTDLDHSAHDSGLDTPPSTNQRPSSYREIITRTPVRDANESVVRSSHVNALHSSHLSVQERILQMRNEENRWGSLKSEANRYSHNALYDQNKNPYPESANQSPQRTPFKKHSLIGYGRSISHDTNGTMNGNSQMKGSSILRERFQHPALAAIKAFY</sequence>
<feature type="compositionally biased region" description="Low complexity" evidence="1">
    <location>
        <begin position="490"/>
        <end position="501"/>
    </location>
</feature>
<feature type="region of interest" description="Disordered" evidence="1">
    <location>
        <begin position="110"/>
        <end position="135"/>
    </location>
</feature>